<dbReference type="CDD" id="cd07828">
    <property type="entry name" value="lipocalin_heme-bd-THAP4-like"/>
    <property type="match status" value="1"/>
</dbReference>
<dbReference type="Proteomes" id="UP001217089">
    <property type="component" value="Unassembled WGS sequence"/>
</dbReference>
<dbReference type="Gene3D" id="2.40.128.20">
    <property type="match status" value="1"/>
</dbReference>
<evidence type="ECO:0000313" key="3">
    <source>
        <dbReference type="EMBL" id="KAJ8309901.1"/>
    </source>
</evidence>
<evidence type="ECO:0000256" key="1">
    <source>
        <dbReference type="ARBA" id="ARBA00036993"/>
    </source>
</evidence>
<protein>
    <recommendedName>
        <fullName evidence="2">THAP4-like heme-binding domain-containing protein</fullName>
    </recommendedName>
</protein>
<dbReference type="PANTHER" id="PTHR15854:SF4">
    <property type="entry name" value="PEROXYNITRITE ISOMERASE THAP4"/>
    <property type="match status" value="1"/>
</dbReference>
<dbReference type="SUPFAM" id="SSF50814">
    <property type="entry name" value="Lipocalins"/>
    <property type="match status" value="1"/>
</dbReference>
<proteinExistence type="predicted"/>
<name>A0ABQ9F020_TEGGR</name>
<sequence>MSLLCKIQVVKNHLALALLEIKSHKIHEKIKPMSWLLGKWHGTGKGYYPNIDDFTYEEEVEFSHFGKPMLQYSAYSWNPEKKTPMHREVGFLRIKPDTNHVALMLAHNLGACDMEEGEFNGQELTLLTQTMANMSFDEHGVRKVCAVVVSNSSNGICHISLKALYSNTNAAICHLQSLASVIVVEQNVKSM</sequence>
<dbReference type="InterPro" id="IPR012674">
    <property type="entry name" value="Calycin"/>
</dbReference>
<dbReference type="EMBL" id="JARBDR010000640">
    <property type="protein sequence ID" value="KAJ8309901.1"/>
    <property type="molecule type" value="Genomic_DNA"/>
</dbReference>
<dbReference type="InterPro" id="IPR014878">
    <property type="entry name" value="THAP4-like_heme-bd"/>
</dbReference>
<dbReference type="Pfam" id="PF08768">
    <property type="entry name" value="THAP4_heme-bd"/>
    <property type="match status" value="1"/>
</dbReference>
<accession>A0ABQ9F020</accession>
<comment type="caution">
    <text evidence="3">The sequence shown here is derived from an EMBL/GenBank/DDBJ whole genome shotgun (WGS) entry which is preliminary data.</text>
</comment>
<gene>
    <name evidence="3" type="ORF">KUTeg_011766</name>
</gene>
<organism evidence="3 4">
    <name type="scientific">Tegillarca granosa</name>
    <name type="common">Malaysian cockle</name>
    <name type="synonym">Anadara granosa</name>
    <dbReference type="NCBI Taxonomy" id="220873"/>
    <lineage>
        <taxon>Eukaryota</taxon>
        <taxon>Metazoa</taxon>
        <taxon>Spiralia</taxon>
        <taxon>Lophotrochozoa</taxon>
        <taxon>Mollusca</taxon>
        <taxon>Bivalvia</taxon>
        <taxon>Autobranchia</taxon>
        <taxon>Pteriomorphia</taxon>
        <taxon>Arcoida</taxon>
        <taxon>Arcoidea</taxon>
        <taxon>Arcidae</taxon>
        <taxon>Tegillarca</taxon>
    </lineage>
</organism>
<feature type="domain" description="THAP4-like heme-binding" evidence="2">
    <location>
        <begin position="30"/>
        <end position="144"/>
    </location>
</feature>
<keyword evidence="4" id="KW-1185">Reference proteome</keyword>
<evidence type="ECO:0000259" key="2">
    <source>
        <dbReference type="Pfam" id="PF08768"/>
    </source>
</evidence>
<dbReference type="InterPro" id="IPR045165">
    <property type="entry name" value="Nitrobindin"/>
</dbReference>
<evidence type="ECO:0000313" key="4">
    <source>
        <dbReference type="Proteomes" id="UP001217089"/>
    </source>
</evidence>
<comment type="catalytic activity">
    <reaction evidence="1">
        <text>peroxynitrite = nitrate</text>
        <dbReference type="Rhea" id="RHEA:63116"/>
        <dbReference type="ChEBI" id="CHEBI:17632"/>
        <dbReference type="ChEBI" id="CHEBI:25941"/>
    </reaction>
    <physiologicalReaction direction="left-to-right" evidence="1">
        <dbReference type="Rhea" id="RHEA:63117"/>
    </physiologicalReaction>
</comment>
<dbReference type="PANTHER" id="PTHR15854">
    <property type="entry name" value="THAP4 PROTEIN"/>
    <property type="match status" value="1"/>
</dbReference>
<feature type="non-terminal residue" evidence="3">
    <location>
        <position position="191"/>
    </location>
</feature>
<reference evidence="3 4" key="1">
    <citation type="submission" date="2022-12" db="EMBL/GenBank/DDBJ databases">
        <title>Chromosome-level genome of Tegillarca granosa.</title>
        <authorList>
            <person name="Kim J."/>
        </authorList>
    </citation>
    <scope>NUCLEOTIDE SEQUENCE [LARGE SCALE GENOMIC DNA]</scope>
    <source>
        <strain evidence="3">Teg-2019</strain>
        <tissue evidence="3">Adductor muscle</tissue>
    </source>
</reference>